<dbReference type="InterPro" id="IPR025966">
    <property type="entry name" value="OppC_N"/>
</dbReference>
<reference evidence="9 10" key="1">
    <citation type="submission" date="2011-08" db="EMBL/GenBank/DDBJ databases">
        <title>The Genome Sequence of Clostridium citroniae WAL-17108.</title>
        <authorList>
            <consortium name="The Broad Institute Genome Sequencing Platform"/>
            <person name="Earl A."/>
            <person name="Ward D."/>
            <person name="Feldgarden M."/>
            <person name="Gevers D."/>
            <person name="Finegold S.M."/>
            <person name="Summanen P.H."/>
            <person name="Molitoris D.R."/>
            <person name="Vaisanen M.L."/>
            <person name="Daigneault M."/>
            <person name="Allen-Vercoe E."/>
            <person name="Young S.K."/>
            <person name="Zeng Q."/>
            <person name="Gargeya S."/>
            <person name="Fitzgerald M."/>
            <person name="Haas B."/>
            <person name="Abouelleil A."/>
            <person name="Alvarado L."/>
            <person name="Arachchi H.M."/>
            <person name="Berlin A."/>
            <person name="Brown A."/>
            <person name="Chapman S.B."/>
            <person name="Chen Z."/>
            <person name="Dunbar C."/>
            <person name="Freedman E."/>
            <person name="Gearin G."/>
            <person name="Gellesch M."/>
            <person name="Goldberg J."/>
            <person name="Griggs A."/>
            <person name="Gujja S."/>
            <person name="Heiman D."/>
            <person name="Howarth C."/>
            <person name="Larson L."/>
            <person name="Lui A."/>
            <person name="MacDonald P.J.P."/>
            <person name="Montmayeur A."/>
            <person name="Murphy C."/>
            <person name="Neiman D."/>
            <person name="Pearson M."/>
            <person name="Priest M."/>
            <person name="Roberts A."/>
            <person name="Saif S."/>
            <person name="Shea T."/>
            <person name="Shenoy N."/>
            <person name="Sisk P."/>
            <person name="Stolte C."/>
            <person name="Sykes S."/>
            <person name="Wortman J."/>
            <person name="Nusbaum C."/>
            <person name="Birren B."/>
        </authorList>
    </citation>
    <scope>NUCLEOTIDE SEQUENCE [LARGE SCALE GENOMIC DNA]</scope>
    <source>
        <strain evidence="9 10">WAL-17108</strain>
    </source>
</reference>
<evidence type="ECO:0000256" key="5">
    <source>
        <dbReference type="ARBA" id="ARBA00022989"/>
    </source>
</evidence>
<dbReference type="PATRIC" id="fig|742733.3.peg.5746"/>
<dbReference type="HOGENOM" id="CLU_028518_1_1_9"/>
<evidence type="ECO:0000313" key="9">
    <source>
        <dbReference type="EMBL" id="EHE95458.1"/>
    </source>
</evidence>
<protein>
    <recommendedName>
        <fullName evidence="8">ABC transmembrane type-1 domain-containing protein</fullName>
    </recommendedName>
</protein>
<sequence>MTDLKQIKEQMRREHRRLKFRKFLHNRAVLIGTAVTVIMIILALTAHVISPYDPQAIDVTRRLTPPCREYIFGTDTFGRDILSRILYGTSISMKVGITVSATSFAAGLFMGLYSGYYPAVGAVLMRICDGLKAIPSLIFAIALVGIMGAGMNNVIITLSIISIPDIARVARSITLQVKEQTYIEALRASGANDGRIIWMNIMPNVISTVLVQVSFIFATAVISEASLSFLGVGIPVPEPSWGNIINEGKSVIFHAWWMIVYPGIFIAVSVLGLNLLGEGLRDFFDPLTN</sequence>
<evidence type="ECO:0000256" key="4">
    <source>
        <dbReference type="ARBA" id="ARBA00022692"/>
    </source>
</evidence>
<keyword evidence="5 7" id="KW-1133">Transmembrane helix</keyword>
<dbReference type="SUPFAM" id="SSF161098">
    <property type="entry name" value="MetI-like"/>
    <property type="match status" value="1"/>
</dbReference>
<dbReference type="PANTHER" id="PTHR43386:SF1">
    <property type="entry name" value="D,D-DIPEPTIDE TRANSPORT SYSTEM PERMEASE PROTEIN DDPC-RELATED"/>
    <property type="match status" value="1"/>
</dbReference>
<proteinExistence type="inferred from homology"/>
<organism evidence="9 10">
    <name type="scientific">[Clostridium] citroniae WAL-17108</name>
    <dbReference type="NCBI Taxonomy" id="742733"/>
    <lineage>
        <taxon>Bacteria</taxon>
        <taxon>Bacillati</taxon>
        <taxon>Bacillota</taxon>
        <taxon>Clostridia</taxon>
        <taxon>Lachnospirales</taxon>
        <taxon>Lachnospiraceae</taxon>
        <taxon>Enterocloster</taxon>
    </lineage>
</organism>
<dbReference type="PANTHER" id="PTHR43386">
    <property type="entry name" value="OLIGOPEPTIDE TRANSPORT SYSTEM PERMEASE PROTEIN APPC"/>
    <property type="match status" value="1"/>
</dbReference>
<feature type="transmembrane region" description="Helical" evidence="7">
    <location>
        <begin position="137"/>
        <end position="161"/>
    </location>
</feature>
<dbReference type="GO" id="GO:0055085">
    <property type="term" value="P:transmembrane transport"/>
    <property type="evidence" value="ECO:0007669"/>
    <property type="project" value="InterPro"/>
</dbReference>
<keyword evidence="6 7" id="KW-0472">Membrane</keyword>
<evidence type="ECO:0000256" key="2">
    <source>
        <dbReference type="ARBA" id="ARBA00022448"/>
    </source>
</evidence>
<keyword evidence="3" id="KW-1003">Cell membrane</keyword>
<keyword evidence="4 7" id="KW-0812">Transmembrane</keyword>
<comment type="subcellular location">
    <subcellularLocation>
        <location evidence="1 7">Cell membrane</location>
        <topology evidence="1 7">Multi-pass membrane protein</topology>
    </subcellularLocation>
</comment>
<dbReference type="InterPro" id="IPR000515">
    <property type="entry name" value="MetI-like"/>
</dbReference>
<feature type="transmembrane region" description="Helical" evidence="7">
    <location>
        <begin position="28"/>
        <end position="52"/>
    </location>
</feature>
<feature type="transmembrane region" description="Helical" evidence="7">
    <location>
        <begin position="95"/>
        <end position="117"/>
    </location>
</feature>
<feature type="domain" description="ABC transmembrane type-1" evidence="8">
    <location>
        <begin position="93"/>
        <end position="277"/>
    </location>
</feature>
<evidence type="ECO:0000256" key="6">
    <source>
        <dbReference type="ARBA" id="ARBA00023136"/>
    </source>
</evidence>
<dbReference type="AlphaFoldDB" id="G5HSN6"/>
<gene>
    <name evidence="9" type="ORF">HMPREF9469_05598</name>
</gene>
<dbReference type="RefSeq" id="WP_007870421.1">
    <property type="nucleotide sequence ID" value="NZ_JH376432.1"/>
</dbReference>
<comment type="caution">
    <text evidence="9">The sequence shown here is derived from an EMBL/GenBank/DDBJ whole genome shotgun (WGS) entry which is preliminary data.</text>
</comment>
<name>G5HSN6_9FIRM</name>
<dbReference type="Proteomes" id="UP000003763">
    <property type="component" value="Unassembled WGS sequence"/>
</dbReference>
<dbReference type="eggNOG" id="COG1173">
    <property type="taxonomic scope" value="Bacteria"/>
</dbReference>
<dbReference type="InterPro" id="IPR050366">
    <property type="entry name" value="BP-dependent_transpt_permease"/>
</dbReference>
<dbReference type="InterPro" id="IPR035906">
    <property type="entry name" value="MetI-like_sf"/>
</dbReference>
<comment type="similarity">
    <text evidence="7">Belongs to the binding-protein-dependent transport system permease family.</text>
</comment>
<evidence type="ECO:0000256" key="3">
    <source>
        <dbReference type="ARBA" id="ARBA00022475"/>
    </source>
</evidence>
<feature type="transmembrane region" description="Helical" evidence="7">
    <location>
        <begin position="205"/>
        <end position="234"/>
    </location>
</feature>
<keyword evidence="2 7" id="KW-0813">Transport</keyword>
<feature type="transmembrane region" description="Helical" evidence="7">
    <location>
        <begin position="254"/>
        <end position="276"/>
    </location>
</feature>
<accession>G5HSN6</accession>
<dbReference type="CDD" id="cd06261">
    <property type="entry name" value="TM_PBP2"/>
    <property type="match status" value="1"/>
</dbReference>
<dbReference type="Pfam" id="PF00528">
    <property type="entry name" value="BPD_transp_1"/>
    <property type="match status" value="1"/>
</dbReference>
<evidence type="ECO:0000256" key="1">
    <source>
        <dbReference type="ARBA" id="ARBA00004651"/>
    </source>
</evidence>
<dbReference type="EMBL" id="ADLJ01000052">
    <property type="protein sequence ID" value="EHE95458.1"/>
    <property type="molecule type" value="Genomic_DNA"/>
</dbReference>
<dbReference type="PROSITE" id="PS50928">
    <property type="entry name" value="ABC_TM1"/>
    <property type="match status" value="1"/>
</dbReference>
<dbReference type="GO" id="GO:0005886">
    <property type="term" value="C:plasma membrane"/>
    <property type="evidence" value="ECO:0007669"/>
    <property type="project" value="UniProtKB-SubCell"/>
</dbReference>
<evidence type="ECO:0000313" key="10">
    <source>
        <dbReference type="Proteomes" id="UP000003763"/>
    </source>
</evidence>
<dbReference type="Gene3D" id="1.10.3720.10">
    <property type="entry name" value="MetI-like"/>
    <property type="match status" value="1"/>
</dbReference>
<dbReference type="Pfam" id="PF12911">
    <property type="entry name" value="OppC_N"/>
    <property type="match status" value="1"/>
</dbReference>
<evidence type="ECO:0000259" key="8">
    <source>
        <dbReference type="PROSITE" id="PS50928"/>
    </source>
</evidence>
<evidence type="ECO:0000256" key="7">
    <source>
        <dbReference type="RuleBase" id="RU363032"/>
    </source>
</evidence>